<dbReference type="SUPFAM" id="SSF51338">
    <property type="entry name" value="Composite domain of metallo-dependent hydrolases"/>
    <property type="match status" value="1"/>
</dbReference>
<dbReference type="Gene3D" id="2.30.40.10">
    <property type="entry name" value="Urease, subunit C, domain 1"/>
    <property type="match status" value="1"/>
</dbReference>
<evidence type="ECO:0000313" key="4">
    <source>
        <dbReference type="Proteomes" id="UP000824130"/>
    </source>
</evidence>
<dbReference type="PANTHER" id="PTHR22642:SF2">
    <property type="entry name" value="PROTEIN LONG AFTER FAR-RED 3"/>
    <property type="match status" value="1"/>
</dbReference>
<accession>A0A9D1N6E8</accession>
<comment type="caution">
    <text evidence="3">The sequence shown here is derived from an EMBL/GenBank/DDBJ whole genome shotgun (WGS) entry which is preliminary data.</text>
</comment>
<dbReference type="Gene3D" id="3.20.20.140">
    <property type="entry name" value="Metal-dependent hydrolases"/>
    <property type="match status" value="1"/>
</dbReference>
<dbReference type="InterPro" id="IPR013108">
    <property type="entry name" value="Amidohydro_3"/>
</dbReference>
<gene>
    <name evidence="3" type="ORF">IAD25_02345</name>
</gene>
<feature type="compositionally biased region" description="Basic and acidic residues" evidence="1">
    <location>
        <begin position="164"/>
        <end position="175"/>
    </location>
</feature>
<dbReference type="InterPro" id="IPR032466">
    <property type="entry name" value="Metal_Hydrolase"/>
</dbReference>
<dbReference type="EMBL" id="DVOB01000054">
    <property type="protein sequence ID" value="HIU95538.1"/>
    <property type="molecule type" value="Genomic_DNA"/>
</dbReference>
<evidence type="ECO:0000313" key="3">
    <source>
        <dbReference type="EMBL" id="HIU95538.1"/>
    </source>
</evidence>
<evidence type="ECO:0000256" key="1">
    <source>
        <dbReference type="SAM" id="MobiDB-lite"/>
    </source>
</evidence>
<dbReference type="Gene3D" id="3.10.310.70">
    <property type="match status" value="1"/>
</dbReference>
<dbReference type="Pfam" id="PF07969">
    <property type="entry name" value="Amidohydro_3"/>
    <property type="match status" value="1"/>
</dbReference>
<dbReference type="SUPFAM" id="SSF51556">
    <property type="entry name" value="Metallo-dependent hydrolases"/>
    <property type="match status" value="1"/>
</dbReference>
<dbReference type="PANTHER" id="PTHR22642">
    <property type="entry name" value="IMIDAZOLONEPROPIONASE"/>
    <property type="match status" value="1"/>
</dbReference>
<feature type="domain" description="Amidohydrolase 3" evidence="2">
    <location>
        <begin position="45"/>
        <end position="534"/>
    </location>
</feature>
<dbReference type="InterPro" id="IPR033932">
    <property type="entry name" value="YtcJ-like"/>
</dbReference>
<protein>
    <submittedName>
        <fullName evidence="3">Amidohydrolase</fullName>
    </submittedName>
</protein>
<feature type="region of interest" description="Disordered" evidence="1">
    <location>
        <begin position="153"/>
        <end position="175"/>
    </location>
</feature>
<name>A0A9D1N6E8_9FIRM</name>
<reference evidence="3" key="1">
    <citation type="submission" date="2020-10" db="EMBL/GenBank/DDBJ databases">
        <authorList>
            <person name="Gilroy R."/>
        </authorList>
    </citation>
    <scope>NUCLEOTIDE SEQUENCE</scope>
    <source>
        <strain evidence="3">ChiSjej4B22-8349</strain>
    </source>
</reference>
<dbReference type="GO" id="GO:0016810">
    <property type="term" value="F:hydrolase activity, acting on carbon-nitrogen (but not peptide) bonds"/>
    <property type="evidence" value="ECO:0007669"/>
    <property type="project" value="InterPro"/>
</dbReference>
<dbReference type="InterPro" id="IPR011059">
    <property type="entry name" value="Metal-dep_hydrolase_composite"/>
</dbReference>
<organism evidence="3 4">
    <name type="scientific">Candidatus Allocopromorpha excrementipullorum</name>
    <dbReference type="NCBI Taxonomy" id="2840743"/>
    <lineage>
        <taxon>Bacteria</taxon>
        <taxon>Bacillati</taxon>
        <taxon>Bacillota</taxon>
        <taxon>Clostridia</taxon>
        <taxon>Eubacteriales</taxon>
        <taxon>Eubacteriaceae</taxon>
        <taxon>Eubacteriaceae incertae sedis</taxon>
        <taxon>Candidatus Allocopromorpha</taxon>
    </lineage>
</organism>
<proteinExistence type="predicted"/>
<dbReference type="AlphaFoldDB" id="A0A9D1N6E8"/>
<sequence>MMILYNGKIYSKDGFCQALLIDGKNIVATGSNEEIRAMAGHGDKYIDLEGRLVLPGFVDSHAHGPLSFEQKSNIDLYADETKEEYLKTVEDFVKAHPDKRMYSGMGWLNPAFDALGPDKESLDRICDDRPVILRSGDGHSVWANSKAIEMAGITDETPDPDGGTIERNEDGSTHGTFRDQAQEIMLALIPEPTVEEFLEAIEGFQDMMVSYGHTAVFDPLVAFDGNLNKAYRRMNEEGRLKMKFALAYSSMPEDPEGSLEGYRKGRPLKNGKLTEGTFVKVFIDGVVEGGTACLKEDYCNQEGYCGRPLWSQDTLNDFCAEVDRLGYDLHFHVIGDAAVQQVIEAMEYVKQENGSRARNTVAAHMQIVDPADYDKLKELDIRVSSNPYWFVKAPGYYEDIELPFLGKRAETEYPMKSFFDMGLVVSAGSDYAVTPRPYPMEGIQLAMLRTLPEEDHLDPEKVLGAAEKITLEQGLDAFTLNGAVTMGISDVTGSLEAGKCADIVVMEQDVFQTAPEKLFETNVYMTISDGEIVYEKDGRK</sequence>
<dbReference type="Proteomes" id="UP000824130">
    <property type="component" value="Unassembled WGS sequence"/>
</dbReference>
<reference evidence="3" key="2">
    <citation type="journal article" date="2021" name="PeerJ">
        <title>Extensive microbial diversity within the chicken gut microbiome revealed by metagenomics and culture.</title>
        <authorList>
            <person name="Gilroy R."/>
            <person name="Ravi A."/>
            <person name="Getino M."/>
            <person name="Pursley I."/>
            <person name="Horton D.L."/>
            <person name="Alikhan N.F."/>
            <person name="Baker D."/>
            <person name="Gharbi K."/>
            <person name="Hall N."/>
            <person name="Watson M."/>
            <person name="Adriaenssens E.M."/>
            <person name="Foster-Nyarko E."/>
            <person name="Jarju S."/>
            <person name="Secka A."/>
            <person name="Antonio M."/>
            <person name="Oren A."/>
            <person name="Chaudhuri R.R."/>
            <person name="La Ragione R."/>
            <person name="Hildebrand F."/>
            <person name="Pallen M.J."/>
        </authorList>
    </citation>
    <scope>NUCLEOTIDE SEQUENCE</scope>
    <source>
        <strain evidence="3">ChiSjej4B22-8349</strain>
    </source>
</reference>
<dbReference type="CDD" id="cd01300">
    <property type="entry name" value="YtcJ_like"/>
    <property type="match status" value="1"/>
</dbReference>
<evidence type="ECO:0000259" key="2">
    <source>
        <dbReference type="Pfam" id="PF07969"/>
    </source>
</evidence>